<protein>
    <submittedName>
        <fullName evidence="2">Nuclear transport factor 2 family protein</fullName>
    </submittedName>
</protein>
<reference evidence="3" key="1">
    <citation type="journal article" date="2019" name="Int. J. Syst. Evol. Microbiol.">
        <title>The Global Catalogue of Microorganisms (GCM) 10K type strain sequencing project: providing services to taxonomists for standard genome sequencing and annotation.</title>
        <authorList>
            <consortium name="The Broad Institute Genomics Platform"/>
            <consortium name="The Broad Institute Genome Sequencing Center for Infectious Disease"/>
            <person name="Wu L."/>
            <person name="Ma J."/>
        </authorList>
    </citation>
    <scope>NUCLEOTIDE SEQUENCE [LARGE SCALE GENOMIC DNA]</scope>
    <source>
        <strain evidence="3">JCM 16082</strain>
    </source>
</reference>
<dbReference type="InterPro" id="IPR037401">
    <property type="entry name" value="SnoaL-like"/>
</dbReference>
<evidence type="ECO:0000313" key="3">
    <source>
        <dbReference type="Proteomes" id="UP001500507"/>
    </source>
</evidence>
<sequence>MSAPDQIIAQFYRAFKALDGDAMAACYHDEITFTDPAFGTLQGDEAKNMWRMLCQSQLGKDFTVTYRDIQQTYEAGSAVWETHYLFSKTGRKVHNIVNANFELKDGLIYTHTDKFDLHRWATQTMGIKGYLLGWTSFFKRKLQQQTNAMLTAFERSQE</sequence>
<dbReference type="Proteomes" id="UP001500507">
    <property type="component" value="Unassembled WGS sequence"/>
</dbReference>
<accession>A0ABP3XU87</accession>
<dbReference type="EMBL" id="BAAAFG010000012">
    <property type="protein sequence ID" value="GAA0871920.1"/>
    <property type="molecule type" value="Genomic_DNA"/>
</dbReference>
<comment type="caution">
    <text evidence="2">The sequence shown here is derived from an EMBL/GenBank/DDBJ whole genome shotgun (WGS) entry which is preliminary data.</text>
</comment>
<proteinExistence type="predicted"/>
<evidence type="ECO:0000259" key="1">
    <source>
        <dbReference type="Pfam" id="PF12680"/>
    </source>
</evidence>
<feature type="domain" description="SnoaL-like" evidence="1">
    <location>
        <begin position="9"/>
        <end position="110"/>
    </location>
</feature>
<dbReference type="InterPro" id="IPR032710">
    <property type="entry name" value="NTF2-like_dom_sf"/>
</dbReference>
<dbReference type="Pfam" id="PF12680">
    <property type="entry name" value="SnoaL_2"/>
    <property type="match status" value="1"/>
</dbReference>
<dbReference type="Gene3D" id="3.10.450.50">
    <property type="match status" value="1"/>
</dbReference>
<gene>
    <name evidence="2" type="ORF">GCM10009117_10660</name>
</gene>
<name>A0ABP3XU87_9FLAO</name>
<keyword evidence="3" id="KW-1185">Reference proteome</keyword>
<dbReference type="RefSeq" id="WP_343764737.1">
    <property type="nucleotide sequence ID" value="NZ_BAAAFG010000012.1"/>
</dbReference>
<evidence type="ECO:0000313" key="2">
    <source>
        <dbReference type="EMBL" id="GAA0871920.1"/>
    </source>
</evidence>
<organism evidence="2 3">
    <name type="scientific">Gangjinia marincola</name>
    <dbReference type="NCBI Taxonomy" id="578463"/>
    <lineage>
        <taxon>Bacteria</taxon>
        <taxon>Pseudomonadati</taxon>
        <taxon>Bacteroidota</taxon>
        <taxon>Flavobacteriia</taxon>
        <taxon>Flavobacteriales</taxon>
        <taxon>Flavobacteriaceae</taxon>
        <taxon>Gangjinia</taxon>
    </lineage>
</organism>
<dbReference type="SUPFAM" id="SSF54427">
    <property type="entry name" value="NTF2-like"/>
    <property type="match status" value="1"/>
</dbReference>